<evidence type="ECO:0000313" key="1">
    <source>
        <dbReference type="EMBL" id="MCU4754406.1"/>
    </source>
</evidence>
<keyword evidence="2" id="KW-1185">Reference proteome</keyword>
<dbReference type="InterPro" id="IPR007833">
    <property type="entry name" value="Capsule_polysaccharide_synth"/>
</dbReference>
<name>A0AAP3E866_9EURY</name>
<evidence type="ECO:0008006" key="3">
    <source>
        <dbReference type="Google" id="ProtNLM"/>
    </source>
</evidence>
<organism evidence="1 2">
    <name type="scientific">Natronosalvus hydrolyticus</name>
    <dbReference type="NCBI Taxonomy" id="2979988"/>
    <lineage>
        <taxon>Archaea</taxon>
        <taxon>Methanobacteriati</taxon>
        <taxon>Methanobacteriota</taxon>
        <taxon>Stenosarchaea group</taxon>
        <taxon>Halobacteria</taxon>
        <taxon>Halobacteriales</taxon>
        <taxon>Natrialbaceae</taxon>
        <taxon>Natronosalvus</taxon>
    </lineage>
</organism>
<dbReference type="Pfam" id="PF05159">
    <property type="entry name" value="Capsule_synth"/>
    <property type="match status" value="1"/>
</dbReference>
<dbReference type="SUPFAM" id="SSF53756">
    <property type="entry name" value="UDP-Glycosyltransferase/glycogen phosphorylase"/>
    <property type="match status" value="1"/>
</dbReference>
<protein>
    <recommendedName>
        <fullName evidence="3">Capsule polysaccharide biosynthesis protein</fullName>
    </recommendedName>
</protein>
<accession>A0AAP3E866</accession>
<evidence type="ECO:0000313" key="2">
    <source>
        <dbReference type="Proteomes" id="UP001321047"/>
    </source>
</evidence>
<dbReference type="GO" id="GO:0015774">
    <property type="term" value="P:polysaccharide transport"/>
    <property type="evidence" value="ECO:0007669"/>
    <property type="project" value="InterPro"/>
</dbReference>
<comment type="caution">
    <text evidence="1">The sequence shown here is derived from an EMBL/GenBank/DDBJ whole genome shotgun (WGS) entry which is preliminary data.</text>
</comment>
<gene>
    <name evidence="1" type="ORF">OB919_20940</name>
</gene>
<proteinExistence type="predicted"/>
<dbReference type="AlphaFoldDB" id="A0AAP3E866"/>
<reference evidence="1 2" key="1">
    <citation type="submission" date="2022-09" db="EMBL/GenBank/DDBJ databases">
        <title>Enrichment on poylsaccharides allowed isolation of novel metabolic and taxonomic groups of Haloarchaea.</title>
        <authorList>
            <person name="Sorokin D.Y."/>
            <person name="Elcheninov A.G."/>
            <person name="Khizhniak T.V."/>
            <person name="Kolganova T.V."/>
            <person name="Kublanov I.V."/>
        </authorList>
    </citation>
    <scope>NUCLEOTIDE SEQUENCE [LARGE SCALE GENOMIC DNA]</scope>
    <source>
        <strain evidence="1 2">AArc-curdl1</strain>
    </source>
</reference>
<dbReference type="EMBL" id="JAOPJZ010000042">
    <property type="protein sequence ID" value="MCU4754406.1"/>
    <property type="molecule type" value="Genomic_DNA"/>
</dbReference>
<dbReference type="RefSeq" id="WP_342810708.1">
    <property type="nucleotide sequence ID" value="NZ_JAOPJZ010000042.1"/>
</dbReference>
<sequence length="535" mass="60812">MGLDKLNRFVEIQQQEGLSSALSSTWSYLSSHSPPIYLWKLDNKIKRYDLENPEGVVLLPMIPGYTDCLYRQAVIGHAFKIRGYKPIYLFNDGVLPICPSNTVNSDDNECRKSCSNLPPKLSSKFNATSETLSENIQRDVEEYKTLAKTSSSPTFTYDGNDLTPFVQSSLRRYYKRHHIEDLSKYDSDVWNGFCTAAMMIKDATENLLSKYDVEVIVAFEETYIQGGIPLFCGEQAGISGYSVDWGYKAQDLAFGRTANRQYLAWFSDTNLLSEIVDTPLTTEQKNVIDETMSQRMEGINTKSDYVSYDAASVDVGGFDTVVGLFTNLIWDASLEAKEGAYSDPFEWLETTLDWFESNPDELLVIKTHPAEGKHGTNQQVSTWIRDYCGTLPENIILLEPDSEVNPYEMIRDIDVGIVYNSIIGLEMAYEGIPVIVAGDPHYRDLGFTHDATNPDDYTEYLDELSQGFDTSSTERLARRYAHYFFERKHIPVEFYESEGTYSRKKYPITHDELAGEPYETIVQQMLNGEPVHFLG</sequence>
<dbReference type="GO" id="GO:0000271">
    <property type="term" value="P:polysaccharide biosynthetic process"/>
    <property type="evidence" value="ECO:0007669"/>
    <property type="project" value="InterPro"/>
</dbReference>
<dbReference type="Proteomes" id="UP001321047">
    <property type="component" value="Unassembled WGS sequence"/>
</dbReference>